<evidence type="ECO:0000256" key="13">
    <source>
        <dbReference type="ARBA" id="ARBA00023136"/>
    </source>
</evidence>
<dbReference type="InterPro" id="IPR011712">
    <property type="entry name" value="Sig_transdc_His_kin_sub3_dim/P"/>
</dbReference>
<dbReference type="SUPFAM" id="SSF55874">
    <property type="entry name" value="ATPase domain of HSP90 chaperone/DNA topoisomerase II/histidine kinase"/>
    <property type="match status" value="1"/>
</dbReference>
<evidence type="ECO:0000256" key="8">
    <source>
        <dbReference type="ARBA" id="ARBA00022741"/>
    </source>
</evidence>
<evidence type="ECO:0000256" key="12">
    <source>
        <dbReference type="ARBA" id="ARBA00023012"/>
    </source>
</evidence>
<keyword evidence="10" id="KW-0067">ATP-binding</keyword>
<keyword evidence="4" id="KW-1003">Cell membrane</keyword>
<comment type="caution">
    <text evidence="16">The sequence shown here is derived from an EMBL/GenBank/DDBJ whole genome shotgun (WGS) entry which is preliminary data.</text>
</comment>
<dbReference type="PROSITE" id="PS50109">
    <property type="entry name" value="HIS_KIN"/>
    <property type="match status" value="1"/>
</dbReference>
<evidence type="ECO:0000256" key="6">
    <source>
        <dbReference type="ARBA" id="ARBA00022679"/>
    </source>
</evidence>
<dbReference type="Pfam" id="PF07730">
    <property type="entry name" value="HisKA_3"/>
    <property type="match status" value="1"/>
</dbReference>
<evidence type="ECO:0000256" key="10">
    <source>
        <dbReference type="ARBA" id="ARBA00022840"/>
    </source>
</evidence>
<evidence type="ECO:0000256" key="2">
    <source>
        <dbReference type="ARBA" id="ARBA00004651"/>
    </source>
</evidence>
<dbReference type="InterPro" id="IPR005467">
    <property type="entry name" value="His_kinase_dom"/>
</dbReference>
<dbReference type="CDD" id="cd16917">
    <property type="entry name" value="HATPase_UhpB-NarQ-NarX-like"/>
    <property type="match status" value="1"/>
</dbReference>
<comment type="subcellular location">
    <subcellularLocation>
        <location evidence="2">Cell membrane</location>
        <topology evidence="2">Multi-pass membrane protein</topology>
    </subcellularLocation>
</comment>
<evidence type="ECO:0000313" key="16">
    <source>
        <dbReference type="EMBL" id="PSB92445.1"/>
    </source>
</evidence>
<evidence type="ECO:0000256" key="14">
    <source>
        <dbReference type="SAM" id="Phobius"/>
    </source>
</evidence>
<dbReference type="Gene3D" id="3.30.565.10">
    <property type="entry name" value="Histidine kinase-like ATPase, C-terminal domain"/>
    <property type="match status" value="1"/>
</dbReference>
<evidence type="ECO:0000259" key="15">
    <source>
        <dbReference type="PROSITE" id="PS50109"/>
    </source>
</evidence>
<keyword evidence="6" id="KW-0808">Transferase</keyword>
<keyword evidence="5" id="KW-0597">Phosphoprotein</keyword>
<dbReference type="PANTHER" id="PTHR24421:SF10">
    <property type="entry name" value="NITRATE_NITRITE SENSOR PROTEIN NARQ"/>
    <property type="match status" value="1"/>
</dbReference>
<dbReference type="InterPro" id="IPR003594">
    <property type="entry name" value="HATPase_dom"/>
</dbReference>
<comment type="catalytic activity">
    <reaction evidence="1">
        <text>ATP + protein L-histidine = ADP + protein N-phospho-L-histidine.</text>
        <dbReference type="EC" id="2.7.13.3"/>
    </reaction>
</comment>
<dbReference type="GO" id="GO:0016301">
    <property type="term" value="F:kinase activity"/>
    <property type="evidence" value="ECO:0007669"/>
    <property type="project" value="UniProtKB-KW"/>
</dbReference>
<accession>A0ABX5FG91</accession>
<dbReference type="Pfam" id="PF17200">
    <property type="entry name" value="sCache_2"/>
    <property type="match status" value="1"/>
</dbReference>
<dbReference type="SMART" id="SM00387">
    <property type="entry name" value="HATPase_c"/>
    <property type="match status" value="1"/>
</dbReference>
<dbReference type="PANTHER" id="PTHR24421">
    <property type="entry name" value="NITRATE/NITRITE SENSOR PROTEIN NARX-RELATED"/>
    <property type="match status" value="1"/>
</dbReference>
<keyword evidence="11 14" id="KW-1133">Transmembrane helix</keyword>
<dbReference type="InterPro" id="IPR036890">
    <property type="entry name" value="HATPase_C_sf"/>
</dbReference>
<dbReference type="RefSeq" id="WP_146128573.1">
    <property type="nucleotide sequence ID" value="NZ_MUHY01000001.1"/>
</dbReference>
<keyword evidence="7 14" id="KW-0812">Transmembrane</keyword>
<feature type="domain" description="Histidine kinase" evidence="15">
    <location>
        <begin position="245"/>
        <end position="442"/>
    </location>
</feature>
<reference evidence="16 17" key="1">
    <citation type="journal article" date="2017" name="Front. Microbiol.">
        <title>Genome of Ca. Pandoraea novymonadis, an Endosymbiotic Bacterium of the Trypanosomatid Novymonas esmeraldas.</title>
        <authorList>
            <person name="Kostygov A.Y."/>
            <person name="Butenko A."/>
            <person name="Nenarokova A."/>
            <person name="Tashyreva D."/>
            <person name="Flegontov P."/>
            <person name="Lukes J."/>
            <person name="Yurchenko V."/>
        </authorList>
    </citation>
    <scope>NUCLEOTIDE SEQUENCE [LARGE SCALE GENOMIC DNA]</scope>
    <source>
        <strain evidence="16 17">E262</strain>
    </source>
</reference>
<evidence type="ECO:0000256" key="9">
    <source>
        <dbReference type="ARBA" id="ARBA00022777"/>
    </source>
</evidence>
<dbReference type="EC" id="2.7.13.3" evidence="3"/>
<dbReference type="Gene3D" id="1.20.5.1930">
    <property type="match status" value="1"/>
</dbReference>
<feature type="transmembrane region" description="Helical" evidence="14">
    <location>
        <begin position="195"/>
        <end position="219"/>
    </location>
</feature>
<gene>
    <name evidence="16" type="primary">degS</name>
    <name evidence="16" type="ORF">BZL35_00688</name>
</gene>
<keyword evidence="13 14" id="KW-0472">Membrane</keyword>
<evidence type="ECO:0000256" key="1">
    <source>
        <dbReference type="ARBA" id="ARBA00000085"/>
    </source>
</evidence>
<evidence type="ECO:0000256" key="5">
    <source>
        <dbReference type="ARBA" id="ARBA00022553"/>
    </source>
</evidence>
<sequence length="446" mass="49892">MNSRQKFWSLVILPASFALIAITLMIFYQAIVLSRQQLKIVERTYLSAKEIELKNHVKLACNIVELLHNGPDTPELRKAIIDTLSRLSVGQENYFFIYDLNGESLIKGDIATCHSQYIQEIQDVQNESITQYLIEKGKAGGGLVRYMRKNPSSKQIMSKFSYVIKLNKWNWIIGSNLCSDDVQITINKLTINLTLLWTTLIGACCFMAAGIAGLVVNFISYCNTDLKLKKLARQVVQSREIERTRISRDLHDGISQLLVSVKLLLESTAMQIMNAPAAANLTLSVAIEHLNNVLMEVRRISKALGPAMLDELGIGDAIEKLGLEFGQHAHLTVEVIIAGEDRLIDHTLKTVLFRITQEALTNINRHANAKKITISLMFDKDGILLDITDNGAGFDNAQDYRDPKWGIGLRNMHERLETIGGVLKIQSRSGATTIHVWVPLPQSISS</sequence>
<keyword evidence="9 16" id="KW-0418">Kinase</keyword>
<proteinExistence type="predicted"/>
<evidence type="ECO:0000256" key="3">
    <source>
        <dbReference type="ARBA" id="ARBA00012438"/>
    </source>
</evidence>
<evidence type="ECO:0000313" key="17">
    <source>
        <dbReference type="Proteomes" id="UP000242660"/>
    </source>
</evidence>
<keyword evidence="17" id="KW-1185">Reference proteome</keyword>
<keyword evidence="12" id="KW-0902">Two-component regulatory system</keyword>
<keyword evidence="8" id="KW-0547">Nucleotide-binding</keyword>
<evidence type="ECO:0000256" key="4">
    <source>
        <dbReference type="ARBA" id="ARBA00022475"/>
    </source>
</evidence>
<evidence type="ECO:0000256" key="7">
    <source>
        <dbReference type="ARBA" id="ARBA00022692"/>
    </source>
</evidence>
<dbReference type="Gene3D" id="3.30.450.20">
    <property type="entry name" value="PAS domain"/>
    <property type="match status" value="1"/>
</dbReference>
<dbReference type="EMBL" id="MUHY01000001">
    <property type="protein sequence ID" value="PSB92445.1"/>
    <property type="molecule type" value="Genomic_DNA"/>
</dbReference>
<dbReference type="Pfam" id="PF02518">
    <property type="entry name" value="HATPase_c"/>
    <property type="match status" value="1"/>
</dbReference>
<name>A0ABX5FG91_9BURK</name>
<dbReference type="InterPro" id="IPR050482">
    <property type="entry name" value="Sensor_HK_TwoCompSys"/>
</dbReference>
<dbReference type="Proteomes" id="UP000242660">
    <property type="component" value="Unassembled WGS sequence"/>
</dbReference>
<organism evidence="16 17">
    <name type="scientific">Candidatus Pandoraea novymonadis</name>
    <dbReference type="NCBI Taxonomy" id="1808959"/>
    <lineage>
        <taxon>Bacteria</taxon>
        <taxon>Pseudomonadati</taxon>
        <taxon>Pseudomonadota</taxon>
        <taxon>Betaproteobacteria</taxon>
        <taxon>Burkholderiales</taxon>
        <taxon>Burkholderiaceae</taxon>
        <taxon>Pandoraea</taxon>
    </lineage>
</organism>
<feature type="transmembrane region" description="Helical" evidence="14">
    <location>
        <begin position="7"/>
        <end position="28"/>
    </location>
</feature>
<protein>
    <recommendedName>
        <fullName evidence="3">histidine kinase</fullName>
        <ecNumber evidence="3">2.7.13.3</ecNumber>
    </recommendedName>
</protein>
<evidence type="ECO:0000256" key="11">
    <source>
        <dbReference type="ARBA" id="ARBA00022989"/>
    </source>
</evidence>
<dbReference type="InterPro" id="IPR033480">
    <property type="entry name" value="sCache_2"/>
</dbReference>